<keyword evidence="1" id="KW-0732">Signal</keyword>
<dbReference type="PANTHER" id="PTHR35936">
    <property type="entry name" value="MEMBRANE-BOUND LYTIC MUREIN TRANSGLYCOSYLASE F"/>
    <property type="match status" value="1"/>
</dbReference>
<gene>
    <name evidence="3" type="ORF">GP644_22620</name>
</gene>
<dbReference type="Proteomes" id="UP000441586">
    <property type="component" value="Unassembled WGS sequence"/>
</dbReference>
<reference evidence="3 4" key="1">
    <citation type="submission" date="2019-12" db="EMBL/GenBank/DDBJ databases">
        <authorList>
            <person name="Zhang Y.-J."/>
        </authorList>
    </citation>
    <scope>NUCLEOTIDE SEQUENCE [LARGE SCALE GENOMIC DNA]</scope>
    <source>
        <strain evidence="3 4">H18S-6</strain>
    </source>
</reference>
<comment type="caution">
    <text evidence="3">The sequence shown here is derived from an EMBL/GenBank/DDBJ whole genome shotgun (WGS) entry which is preliminary data.</text>
</comment>
<dbReference type="RefSeq" id="WP_158981726.1">
    <property type="nucleotide sequence ID" value="NZ_WSFO01000021.1"/>
</dbReference>
<dbReference type="InterPro" id="IPR001638">
    <property type="entry name" value="Solute-binding_3/MltF_N"/>
</dbReference>
<protein>
    <submittedName>
        <fullName evidence="3">Transporter substrate-binding domain-containing protein</fullName>
    </submittedName>
</protein>
<proteinExistence type="predicted"/>
<name>A0A6A4R9T5_9RHOB</name>
<evidence type="ECO:0000259" key="2">
    <source>
        <dbReference type="Pfam" id="PF00497"/>
    </source>
</evidence>
<dbReference type="AlphaFoldDB" id="A0A6A4R9T5"/>
<dbReference type="Gene3D" id="3.40.190.10">
    <property type="entry name" value="Periplasmic binding protein-like II"/>
    <property type="match status" value="2"/>
</dbReference>
<dbReference type="EMBL" id="WSFO01000021">
    <property type="protein sequence ID" value="KAE9625119.1"/>
    <property type="molecule type" value="Genomic_DNA"/>
</dbReference>
<organism evidence="3 4">
    <name type="scientific">Parasedimentitalea maritima</name>
    <dbReference type="NCBI Taxonomy" id="2578117"/>
    <lineage>
        <taxon>Bacteria</taxon>
        <taxon>Pseudomonadati</taxon>
        <taxon>Pseudomonadota</taxon>
        <taxon>Alphaproteobacteria</taxon>
        <taxon>Rhodobacterales</taxon>
        <taxon>Paracoccaceae</taxon>
        <taxon>Parasedimentitalea</taxon>
    </lineage>
</organism>
<dbReference type="SUPFAM" id="SSF53850">
    <property type="entry name" value="Periplasmic binding protein-like II"/>
    <property type="match status" value="1"/>
</dbReference>
<evidence type="ECO:0000313" key="3">
    <source>
        <dbReference type="EMBL" id="KAE9625119.1"/>
    </source>
</evidence>
<evidence type="ECO:0000313" key="4">
    <source>
        <dbReference type="Proteomes" id="UP000441586"/>
    </source>
</evidence>
<evidence type="ECO:0000256" key="1">
    <source>
        <dbReference type="ARBA" id="ARBA00022729"/>
    </source>
</evidence>
<dbReference type="PANTHER" id="PTHR35936:SF25">
    <property type="entry name" value="ABC TRANSPORTER SUBSTRATE-BINDING PROTEIN"/>
    <property type="match status" value="1"/>
</dbReference>
<feature type="domain" description="Solute-binding protein family 3/N-terminal" evidence="2">
    <location>
        <begin position="30"/>
        <end position="252"/>
    </location>
</feature>
<dbReference type="Pfam" id="PF00497">
    <property type="entry name" value="SBP_bac_3"/>
    <property type="match status" value="1"/>
</dbReference>
<accession>A0A6A4R9T5</accession>
<sequence length="259" mass="29438">MPETFNLSWFFGFMCAMPSSLISEELVFATGDWRPYIFEESGDVVPETPGFSVEIVNKVFEKMGHSITYVSAPFARQIKMAEQGTVDALVGLYQDEAPSLVFPAEPIGTTQNCFFVKSDNSWKYEKIEDLSEIVLGTILGYTYGEIDTFIENKPENIFSLSGSETVMMERLVGLLDMGRVDTFVQDKLITEFFLSNFETNEKLENVGCLAKVPFYVGFSPKGQFSKEFAMEFDKILNEMRRSGELDEILAKYSVLDWER</sequence>